<dbReference type="EMBL" id="OZ035845">
    <property type="protein sequence ID" value="CAL1599260.1"/>
    <property type="molecule type" value="Genomic_DNA"/>
</dbReference>
<accession>A0AAV2LDI8</accession>
<keyword evidence="2" id="KW-1185">Reference proteome</keyword>
<organism evidence="1 2">
    <name type="scientific">Knipowitschia caucasica</name>
    <name type="common">Caucasian dwarf goby</name>
    <name type="synonym">Pomatoschistus caucasicus</name>
    <dbReference type="NCBI Taxonomy" id="637954"/>
    <lineage>
        <taxon>Eukaryota</taxon>
        <taxon>Metazoa</taxon>
        <taxon>Chordata</taxon>
        <taxon>Craniata</taxon>
        <taxon>Vertebrata</taxon>
        <taxon>Euteleostomi</taxon>
        <taxon>Actinopterygii</taxon>
        <taxon>Neopterygii</taxon>
        <taxon>Teleostei</taxon>
        <taxon>Neoteleostei</taxon>
        <taxon>Acanthomorphata</taxon>
        <taxon>Gobiaria</taxon>
        <taxon>Gobiiformes</taxon>
        <taxon>Gobioidei</taxon>
        <taxon>Gobiidae</taxon>
        <taxon>Gobiinae</taxon>
        <taxon>Knipowitschia</taxon>
    </lineage>
</organism>
<sequence length="158" mass="17025">MSVQSEGSASLSTGSAQAQGVRWRNGKWDCVSIVPVRAPESPGNSGGGCVWSNANIVTVPALVRGSLSSSLCGALRTRLCFGDRRQRHSREAARPLHTLEFKYCIKQRQTETRDEATNPLQEATAGCQATGQSCSVCWKSQLLDSAAAYTLYEVTIVM</sequence>
<gene>
    <name evidence="1" type="ORF">KC01_LOCUS27561</name>
</gene>
<reference evidence="1 2" key="1">
    <citation type="submission" date="2024-04" db="EMBL/GenBank/DDBJ databases">
        <authorList>
            <person name="Waldvogel A.-M."/>
            <person name="Schoenle A."/>
        </authorList>
    </citation>
    <scope>NUCLEOTIDE SEQUENCE [LARGE SCALE GENOMIC DNA]</scope>
</reference>
<evidence type="ECO:0000313" key="1">
    <source>
        <dbReference type="EMBL" id="CAL1599260.1"/>
    </source>
</evidence>
<name>A0AAV2LDI8_KNICA</name>
<evidence type="ECO:0000313" key="2">
    <source>
        <dbReference type="Proteomes" id="UP001497482"/>
    </source>
</evidence>
<protein>
    <submittedName>
        <fullName evidence="1">Uncharacterized protein</fullName>
    </submittedName>
</protein>
<dbReference type="AlphaFoldDB" id="A0AAV2LDI8"/>
<dbReference type="Proteomes" id="UP001497482">
    <property type="component" value="Chromosome 23"/>
</dbReference>
<proteinExistence type="predicted"/>